<comment type="caution">
    <text evidence="6">The sequence shown here is derived from an EMBL/GenBank/DDBJ whole genome shotgun (WGS) entry which is preliminary data.</text>
</comment>
<evidence type="ECO:0000313" key="7">
    <source>
        <dbReference type="Proteomes" id="UP000011648"/>
    </source>
</evidence>
<protein>
    <submittedName>
        <fullName evidence="6">ABC transporter</fullName>
    </submittedName>
</protein>
<sequence length="281" mass="31564">MNRTQTHRQHPSNAESAHETMVDGHVTITELEKVYESGDERTTAIEDFSVTVPSGEFLGVVGPSGCGKSTLLYLVAGFLEQTTGTIAVDSDPIDGPGTDRGVVFQDYALFPWRTVMGNVTYGLEEKGVGKEKRQATAQRFIDMMDLDGFEDKYPKELSGGMKQRVALARTLAYDPKILLMDEPFGALDQPLRESLQDHLIDIWRELEKTVIFITHDVEEAVYLSERVLIMTRHPGTKKTTVNIELDRTQPREELVLSDEYTTTKNDVWQSLREETTPGGEH</sequence>
<dbReference type="InterPro" id="IPR003439">
    <property type="entry name" value="ABC_transporter-like_ATP-bd"/>
</dbReference>
<organism evidence="6 7">
    <name type="scientific">Natrialba taiwanensis DSM 12281</name>
    <dbReference type="NCBI Taxonomy" id="1230458"/>
    <lineage>
        <taxon>Archaea</taxon>
        <taxon>Methanobacteriati</taxon>
        <taxon>Methanobacteriota</taxon>
        <taxon>Stenosarchaea group</taxon>
        <taxon>Halobacteria</taxon>
        <taxon>Halobacteriales</taxon>
        <taxon>Natrialbaceae</taxon>
        <taxon>Natrialba</taxon>
    </lineage>
</organism>
<dbReference type="GO" id="GO:0005524">
    <property type="term" value="F:ATP binding"/>
    <property type="evidence" value="ECO:0007669"/>
    <property type="project" value="UniProtKB-KW"/>
</dbReference>
<dbReference type="PATRIC" id="fig|1230458.4.peg.81"/>
<dbReference type="Pfam" id="PF00005">
    <property type="entry name" value="ABC_tran"/>
    <property type="match status" value="1"/>
</dbReference>
<dbReference type="RefSeq" id="WP_006824001.1">
    <property type="nucleotide sequence ID" value="NZ_AOIL01000001.1"/>
</dbReference>
<evidence type="ECO:0000313" key="6">
    <source>
        <dbReference type="EMBL" id="ELY96852.1"/>
    </source>
</evidence>
<feature type="region of interest" description="Disordered" evidence="4">
    <location>
        <begin position="1"/>
        <end position="22"/>
    </location>
</feature>
<dbReference type="InterPro" id="IPR017871">
    <property type="entry name" value="ABC_transporter-like_CS"/>
</dbReference>
<evidence type="ECO:0000256" key="3">
    <source>
        <dbReference type="ARBA" id="ARBA00022840"/>
    </source>
</evidence>
<keyword evidence="7" id="KW-1185">Reference proteome</keyword>
<dbReference type="Gene3D" id="3.40.50.300">
    <property type="entry name" value="P-loop containing nucleotide triphosphate hydrolases"/>
    <property type="match status" value="1"/>
</dbReference>
<feature type="compositionally biased region" description="Basic residues" evidence="4">
    <location>
        <begin position="1"/>
        <end position="10"/>
    </location>
</feature>
<dbReference type="PROSITE" id="PS00211">
    <property type="entry name" value="ABC_TRANSPORTER_1"/>
    <property type="match status" value="1"/>
</dbReference>
<dbReference type="PROSITE" id="PS50893">
    <property type="entry name" value="ABC_TRANSPORTER_2"/>
    <property type="match status" value="1"/>
</dbReference>
<name>M0AG41_9EURY</name>
<dbReference type="OrthoDB" id="18368at2157"/>
<dbReference type="InterPro" id="IPR003593">
    <property type="entry name" value="AAA+_ATPase"/>
</dbReference>
<dbReference type="AlphaFoldDB" id="M0AG41"/>
<gene>
    <name evidence="6" type="ORF">C484_00420</name>
</gene>
<reference evidence="6 7" key="1">
    <citation type="journal article" date="2014" name="PLoS Genet.">
        <title>Phylogenetically driven sequencing of extremely halophilic archaea reveals strategies for static and dynamic osmo-response.</title>
        <authorList>
            <person name="Becker E.A."/>
            <person name="Seitzer P.M."/>
            <person name="Tritt A."/>
            <person name="Larsen D."/>
            <person name="Krusor M."/>
            <person name="Yao A.I."/>
            <person name="Wu D."/>
            <person name="Madern D."/>
            <person name="Eisen J.A."/>
            <person name="Darling A.E."/>
            <person name="Facciotti M.T."/>
        </authorList>
    </citation>
    <scope>NUCLEOTIDE SEQUENCE [LARGE SCALE GENOMIC DNA]</scope>
    <source>
        <strain evidence="6 7">DSM 12281</strain>
    </source>
</reference>
<dbReference type="GO" id="GO:0016887">
    <property type="term" value="F:ATP hydrolysis activity"/>
    <property type="evidence" value="ECO:0007669"/>
    <property type="project" value="InterPro"/>
</dbReference>
<dbReference type="CDD" id="cd03293">
    <property type="entry name" value="ABC_NrtD_SsuB_transporters"/>
    <property type="match status" value="1"/>
</dbReference>
<proteinExistence type="predicted"/>
<dbReference type="PANTHER" id="PTHR42788:SF13">
    <property type="entry name" value="ALIPHATIC SULFONATES IMPORT ATP-BINDING PROTEIN SSUB"/>
    <property type="match status" value="1"/>
</dbReference>
<dbReference type="EMBL" id="AOIL01000001">
    <property type="protein sequence ID" value="ELY96852.1"/>
    <property type="molecule type" value="Genomic_DNA"/>
</dbReference>
<dbReference type="PANTHER" id="PTHR42788">
    <property type="entry name" value="TAURINE IMPORT ATP-BINDING PROTEIN-RELATED"/>
    <property type="match status" value="1"/>
</dbReference>
<dbReference type="InterPro" id="IPR027417">
    <property type="entry name" value="P-loop_NTPase"/>
</dbReference>
<dbReference type="InterPro" id="IPR050166">
    <property type="entry name" value="ABC_transporter_ATP-bind"/>
</dbReference>
<evidence type="ECO:0000256" key="4">
    <source>
        <dbReference type="SAM" id="MobiDB-lite"/>
    </source>
</evidence>
<keyword evidence="3" id="KW-0067">ATP-binding</keyword>
<keyword evidence="1" id="KW-0813">Transport</keyword>
<accession>M0AG41</accession>
<evidence type="ECO:0000256" key="1">
    <source>
        <dbReference type="ARBA" id="ARBA00022448"/>
    </source>
</evidence>
<dbReference type="SUPFAM" id="SSF52540">
    <property type="entry name" value="P-loop containing nucleoside triphosphate hydrolases"/>
    <property type="match status" value="1"/>
</dbReference>
<keyword evidence="2" id="KW-0547">Nucleotide-binding</keyword>
<dbReference type="Proteomes" id="UP000011648">
    <property type="component" value="Unassembled WGS sequence"/>
</dbReference>
<evidence type="ECO:0000256" key="2">
    <source>
        <dbReference type="ARBA" id="ARBA00022741"/>
    </source>
</evidence>
<evidence type="ECO:0000259" key="5">
    <source>
        <dbReference type="PROSITE" id="PS50893"/>
    </source>
</evidence>
<feature type="domain" description="ABC transporter" evidence="5">
    <location>
        <begin position="29"/>
        <end position="257"/>
    </location>
</feature>
<dbReference type="STRING" id="1230458.C484_00420"/>
<dbReference type="SMART" id="SM00382">
    <property type="entry name" value="AAA"/>
    <property type="match status" value="1"/>
</dbReference>